<gene>
    <name evidence="2" type="ORF">K4G66_07090</name>
</gene>
<evidence type="ECO:0008006" key="3">
    <source>
        <dbReference type="Google" id="ProtNLM"/>
    </source>
</evidence>
<proteinExistence type="predicted"/>
<protein>
    <recommendedName>
        <fullName evidence="3">DUF3278 domain-containing protein</fullName>
    </recommendedName>
</protein>
<feature type="transmembrane region" description="Helical" evidence="1">
    <location>
        <begin position="69"/>
        <end position="86"/>
    </location>
</feature>
<keyword evidence="1" id="KW-1133">Transmembrane helix</keyword>
<feature type="transmembrane region" description="Helical" evidence="1">
    <location>
        <begin position="121"/>
        <end position="140"/>
    </location>
</feature>
<reference evidence="2" key="2">
    <citation type="journal article" date="2024" name="Antonie Van Leeuwenhoek">
        <title>Roseihalotalea indica gen. nov., sp. nov., a halophilic Bacteroidetes from mesopelagic Southwest Indian Ocean with higher carbohydrate metabolic potential.</title>
        <authorList>
            <person name="Chen B."/>
            <person name="Zhang M."/>
            <person name="Lin D."/>
            <person name="Ye J."/>
            <person name="Tang K."/>
        </authorList>
    </citation>
    <scope>NUCLEOTIDE SEQUENCE</scope>
    <source>
        <strain evidence="2">TK19036</strain>
    </source>
</reference>
<reference evidence="2" key="1">
    <citation type="journal article" date="2023" name="Comput. Struct. Biotechnol. J.">
        <title>Discovery of a novel marine Bacteroidetes with a rich repertoire of carbohydrate-active enzymes.</title>
        <authorList>
            <person name="Chen B."/>
            <person name="Liu G."/>
            <person name="Chen Q."/>
            <person name="Wang H."/>
            <person name="Liu L."/>
            <person name="Tang K."/>
        </authorList>
    </citation>
    <scope>NUCLEOTIDE SEQUENCE</scope>
    <source>
        <strain evidence="2">TK19036</strain>
    </source>
</reference>
<evidence type="ECO:0000256" key="1">
    <source>
        <dbReference type="SAM" id="Phobius"/>
    </source>
</evidence>
<name>A0AA49GR67_9BACT</name>
<keyword evidence="1" id="KW-0812">Transmembrane</keyword>
<dbReference type="AlphaFoldDB" id="A0AA49GR67"/>
<dbReference type="EMBL" id="CP120682">
    <property type="protein sequence ID" value="WKN38466.1"/>
    <property type="molecule type" value="Genomic_DNA"/>
</dbReference>
<sequence>MEELQALWHNASDEENTQVSKEELDALVSQSSSNELAKLRKVIYLEYVATWFVLPILVFSMYWRSVFPLLAISLLILTVYLLYFYRKALRQFDQIRYEDNIQNYLQKALSFVKTYVRRYKMIYWVTIGFGIIIGYSGGYYSEGKEELQFTASSKWNLAIIGGLVITAILFTHFYIKYLYQARINKLEELLQDFSEK</sequence>
<accession>A0AA49GR67</accession>
<feature type="transmembrane region" description="Helical" evidence="1">
    <location>
        <begin position="155"/>
        <end position="175"/>
    </location>
</feature>
<organism evidence="2">
    <name type="scientific">Roseihalotalea indica</name>
    <dbReference type="NCBI Taxonomy" id="2867963"/>
    <lineage>
        <taxon>Bacteria</taxon>
        <taxon>Pseudomonadati</taxon>
        <taxon>Bacteroidota</taxon>
        <taxon>Cytophagia</taxon>
        <taxon>Cytophagales</taxon>
        <taxon>Catalimonadaceae</taxon>
        <taxon>Roseihalotalea</taxon>
    </lineage>
</organism>
<keyword evidence="1" id="KW-0472">Membrane</keyword>
<feature type="transmembrane region" description="Helical" evidence="1">
    <location>
        <begin position="42"/>
        <end position="63"/>
    </location>
</feature>
<evidence type="ECO:0000313" key="2">
    <source>
        <dbReference type="EMBL" id="WKN38466.1"/>
    </source>
</evidence>